<accession>A0ACB7IKV5</accession>
<gene>
    <name evidence="1" type="ORF">CCMSSC00406_0007295</name>
</gene>
<reference evidence="1 2" key="1">
    <citation type="journal article" date="2021" name="Appl. Environ. Microbiol.">
        <title>Genetic linkage and physical mapping for an oyster mushroom Pleurotus cornucopiae and QTL analysis for the trait cap color.</title>
        <authorList>
            <person name="Zhang Y."/>
            <person name="Gao W."/>
            <person name="Sonnenberg A."/>
            <person name="Chen Q."/>
            <person name="Zhang J."/>
            <person name="Huang C."/>
        </authorList>
    </citation>
    <scope>NUCLEOTIDE SEQUENCE [LARGE SCALE GENOMIC DNA]</scope>
    <source>
        <strain evidence="1">CCMSSC00406</strain>
    </source>
</reference>
<organism evidence="1 2">
    <name type="scientific">Pleurotus cornucopiae</name>
    <name type="common">Cornucopia mushroom</name>
    <dbReference type="NCBI Taxonomy" id="5321"/>
    <lineage>
        <taxon>Eukaryota</taxon>
        <taxon>Fungi</taxon>
        <taxon>Dikarya</taxon>
        <taxon>Basidiomycota</taxon>
        <taxon>Agaricomycotina</taxon>
        <taxon>Agaricomycetes</taxon>
        <taxon>Agaricomycetidae</taxon>
        <taxon>Agaricales</taxon>
        <taxon>Pleurotineae</taxon>
        <taxon>Pleurotaceae</taxon>
        <taxon>Pleurotus</taxon>
    </lineage>
</organism>
<name>A0ACB7IKV5_PLECO</name>
<sequence length="524" mass="58256">MMYEPLILNFGTSDAITYFPTMIAADPIITVCFRPIVMAPLTHSRTKVAISTPIQLFVAWRISIISRSWLMPALICILGIISLAGGIWTCITVATIRVFSRKPELHWPALTWLLASAIADALITSTLVYSLVPQYKRKTGFKDTDSVIERVIRFTIQTGMITALFAILDVVFFLVSPHTTLNFIWDLALGKLYSNVLMSTLNSRAGWDRIANPHANHNVLFGDETSTSLVITSTRFQFRNSRKSINEINPQPFTAETSKATTFFPIMLATDPIVTVLISTPIQIFVAWRIFIISRAKWLAGLICIFAFISMGGGLWTGITVTIIRRFDRKPELHWPALTWLLASAIADVIITASLAFSLSRRKTGISNTDDAVNRIIRLTIQTGLVTAIFAALDVIFFLALPRTTINFIWDFALSKLYTNALLSTLNARVGWNKAANANTHHNVLFGNEIGGLTRGTSREAGNYASSQFRIANPLEVSGLYELESTLDRFNPPKGRDTEPGGLAIMITKDVESIQDPPNYHIQQ</sequence>
<dbReference type="Proteomes" id="UP000824881">
    <property type="component" value="Unassembled WGS sequence"/>
</dbReference>
<evidence type="ECO:0000313" key="2">
    <source>
        <dbReference type="Proteomes" id="UP000824881"/>
    </source>
</evidence>
<dbReference type="EMBL" id="WQMT02000010">
    <property type="protein sequence ID" value="KAG9218334.1"/>
    <property type="molecule type" value="Genomic_DNA"/>
</dbReference>
<comment type="caution">
    <text evidence="1">The sequence shown here is derived from an EMBL/GenBank/DDBJ whole genome shotgun (WGS) entry which is preliminary data.</text>
</comment>
<evidence type="ECO:0000313" key="1">
    <source>
        <dbReference type="EMBL" id="KAG9218334.1"/>
    </source>
</evidence>
<protein>
    <submittedName>
        <fullName evidence="1">Uncharacterized protein</fullName>
    </submittedName>
</protein>
<keyword evidence="2" id="KW-1185">Reference proteome</keyword>
<proteinExistence type="predicted"/>